<dbReference type="RefSeq" id="WP_344345839.1">
    <property type="nucleotide sequence ID" value="NZ_BAAASM010000002.1"/>
</dbReference>
<accession>A0ABW0WTF5</accession>
<protein>
    <submittedName>
        <fullName evidence="1">Uncharacterized protein</fullName>
    </submittedName>
</protein>
<reference evidence="2" key="1">
    <citation type="journal article" date="2019" name="Int. J. Syst. Evol. Microbiol.">
        <title>The Global Catalogue of Microorganisms (GCM) 10K type strain sequencing project: providing services to taxonomists for standard genome sequencing and annotation.</title>
        <authorList>
            <consortium name="The Broad Institute Genomics Platform"/>
            <consortium name="The Broad Institute Genome Sequencing Center for Infectious Disease"/>
            <person name="Wu L."/>
            <person name="Ma J."/>
        </authorList>
    </citation>
    <scope>NUCLEOTIDE SEQUENCE [LARGE SCALE GENOMIC DNA]</scope>
    <source>
        <strain evidence="2">KCTC 5701</strain>
    </source>
</reference>
<gene>
    <name evidence="1" type="ORF">ACFP3J_31405</name>
</gene>
<sequence>MAGRVRRCAYIFCTEPLPVTSRSDKRFCSPACKQADRRWRRHQAEAVAIGLWYRLGIETEHVVRCPACGKRFALGHGHRRDAVYCGPACRQAAYRERKRVREAITTPSNVTAPGTRSTRLTSEKTLELVGAARTAA</sequence>
<dbReference type="EMBL" id="JBHSOE010000080">
    <property type="protein sequence ID" value="MFC5659966.1"/>
    <property type="molecule type" value="Genomic_DNA"/>
</dbReference>
<organism evidence="1 2">
    <name type="scientific">Streptomyces nogalater</name>
    <dbReference type="NCBI Taxonomy" id="38314"/>
    <lineage>
        <taxon>Bacteria</taxon>
        <taxon>Bacillati</taxon>
        <taxon>Actinomycetota</taxon>
        <taxon>Actinomycetes</taxon>
        <taxon>Kitasatosporales</taxon>
        <taxon>Streptomycetaceae</taxon>
        <taxon>Streptomyces</taxon>
    </lineage>
</organism>
<keyword evidence="2" id="KW-1185">Reference proteome</keyword>
<comment type="caution">
    <text evidence="1">The sequence shown here is derived from an EMBL/GenBank/DDBJ whole genome shotgun (WGS) entry which is preliminary data.</text>
</comment>
<dbReference type="Proteomes" id="UP001596065">
    <property type="component" value="Unassembled WGS sequence"/>
</dbReference>
<proteinExistence type="predicted"/>
<evidence type="ECO:0000313" key="2">
    <source>
        <dbReference type="Proteomes" id="UP001596065"/>
    </source>
</evidence>
<evidence type="ECO:0000313" key="1">
    <source>
        <dbReference type="EMBL" id="MFC5659966.1"/>
    </source>
</evidence>
<name>A0ABW0WTF5_STRNO</name>